<sequence>MDHDLTHALAARLPPRNPLAARSGEVQRSQRKTHKYGRGGCPLCQWCMAPAMEKWGPGVRYISTRA</sequence>
<evidence type="ECO:0000313" key="2">
    <source>
        <dbReference type="EMBL" id="OUC79117.1"/>
    </source>
</evidence>
<keyword evidence="3" id="KW-1185">Reference proteome</keyword>
<feature type="region of interest" description="Disordered" evidence="1">
    <location>
        <begin position="1"/>
        <end position="35"/>
    </location>
</feature>
<name>A0A243QBV5_9ACTN</name>
<evidence type="ECO:0000313" key="3">
    <source>
        <dbReference type="Proteomes" id="UP000195105"/>
    </source>
</evidence>
<reference evidence="2 3" key="1">
    <citation type="submission" date="2017-05" db="EMBL/GenBank/DDBJ databases">
        <title>Biotechnological potential of actinobacteria isolated from South African environments.</title>
        <authorList>
            <person name="Le Roes-Hill M."/>
            <person name="Prins A."/>
            <person name="Durrell K.A."/>
        </authorList>
    </citation>
    <scope>NUCLEOTIDE SEQUENCE [LARGE SCALE GENOMIC DNA]</scope>
    <source>
        <strain evidence="2 3">HMC13</strain>
    </source>
</reference>
<gene>
    <name evidence="2" type="ORF">CA983_43485</name>
</gene>
<protein>
    <submittedName>
        <fullName evidence="2">Uncharacterized protein</fullName>
    </submittedName>
</protein>
<comment type="caution">
    <text evidence="2">The sequence shown here is derived from an EMBL/GenBank/DDBJ whole genome shotgun (WGS) entry which is preliminary data.</text>
</comment>
<dbReference type="EMBL" id="NGFN01000693">
    <property type="protein sequence ID" value="OUC79117.1"/>
    <property type="molecule type" value="Genomic_DNA"/>
</dbReference>
<proteinExistence type="predicted"/>
<evidence type="ECO:0000256" key="1">
    <source>
        <dbReference type="SAM" id="MobiDB-lite"/>
    </source>
</evidence>
<dbReference type="Proteomes" id="UP000195105">
    <property type="component" value="Unassembled WGS sequence"/>
</dbReference>
<dbReference type="AlphaFoldDB" id="A0A243QBV5"/>
<feature type="compositionally biased region" description="Low complexity" evidence="1">
    <location>
        <begin position="8"/>
        <end position="22"/>
    </location>
</feature>
<organism evidence="2 3">
    <name type="scientific">Streptomyces swartbergensis</name>
    <dbReference type="NCBI Taxonomy" id="487165"/>
    <lineage>
        <taxon>Bacteria</taxon>
        <taxon>Bacillati</taxon>
        <taxon>Actinomycetota</taxon>
        <taxon>Actinomycetes</taxon>
        <taxon>Kitasatosporales</taxon>
        <taxon>Streptomycetaceae</taxon>
        <taxon>Streptomyces</taxon>
    </lineage>
</organism>
<accession>A0A243QBV5</accession>